<evidence type="ECO:0000313" key="4">
    <source>
        <dbReference type="EMBL" id="OIK01084.1"/>
    </source>
</evidence>
<dbReference type="RefSeq" id="WP_071364215.1">
    <property type="nucleotide sequence ID" value="NZ_MLYP01000004.1"/>
</dbReference>
<dbReference type="Proteomes" id="UP000179935">
    <property type="component" value="Unassembled WGS sequence"/>
</dbReference>
<dbReference type="InterPro" id="IPR000182">
    <property type="entry name" value="GNAT_dom"/>
</dbReference>
<sequence>MDYEIRPVRPEEWRAVKELRLESLRDPAAPLAFLETYEQALARPDSFWQDRTSGASHGTGARQFVAVAPDGSWVGTVVALVEEPGSQDFFGRAVERRQAQLVGVYVQPEARGSGVTRELFGVAVEWALGLGGVERVRLHVHQDNVRADRFYRKFGFVRTGEVVPNGDLSKVDYEMELKSR</sequence>
<dbReference type="OrthoDB" id="9799092at2"/>
<gene>
    <name evidence="4" type="ORF">BIV24_01215</name>
</gene>
<proteinExistence type="predicted"/>
<dbReference type="PANTHER" id="PTHR43877">
    <property type="entry name" value="AMINOALKYLPHOSPHONATE N-ACETYLTRANSFERASE-RELATED-RELATED"/>
    <property type="match status" value="1"/>
</dbReference>
<dbReference type="InterPro" id="IPR050832">
    <property type="entry name" value="Bact_Acetyltransf"/>
</dbReference>
<dbReference type="CDD" id="cd04301">
    <property type="entry name" value="NAT_SF"/>
    <property type="match status" value="1"/>
</dbReference>
<dbReference type="Gene3D" id="3.40.630.30">
    <property type="match status" value="1"/>
</dbReference>
<dbReference type="EMBL" id="MLYP01000004">
    <property type="protein sequence ID" value="OIK01084.1"/>
    <property type="molecule type" value="Genomic_DNA"/>
</dbReference>
<dbReference type="GO" id="GO:0016747">
    <property type="term" value="F:acyltransferase activity, transferring groups other than amino-acyl groups"/>
    <property type="evidence" value="ECO:0007669"/>
    <property type="project" value="InterPro"/>
</dbReference>
<keyword evidence="2" id="KW-0012">Acyltransferase</keyword>
<keyword evidence="1 4" id="KW-0808">Transferase</keyword>
<keyword evidence="5" id="KW-1185">Reference proteome</keyword>
<dbReference type="PROSITE" id="PS51186">
    <property type="entry name" value="GNAT"/>
    <property type="match status" value="1"/>
</dbReference>
<comment type="caution">
    <text evidence="4">The sequence shown here is derived from an EMBL/GenBank/DDBJ whole genome shotgun (WGS) entry which is preliminary data.</text>
</comment>
<evidence type="ECO:0000256" key="1">
    <source>
        <dbReference type="ARBA" id="ARBA00022679"/>
    </source>
</evidence>
<name>A0A1S2Q4W2_9ACTN</name>
<evidence type="ECO:0000259" key="3">
    <source>
        <dbReference type="PROSITE" id="PS51186"/>
    </source>
</evidence>
<accession>A0A1S2Q4W2</accession>
<dbReference type="InterPro" id="IPR016181">
    <property type="entry name" value="Acyl_CoA_acyltransferase"/>
</dbReference>
<dbReference type="STRING" id="1428652.BIV24_01215"/>
<evidence type="ECO:0000256" key="2">
    <source>
        <dbReference type="ARBA" id="ARBA00023315"/>
    </source>
</evidence>
<reference evidence="4 5" key="1">
    <citation type="submission" date="2016-10" db="EMBL/GenBank/DDBJ databases">
        <title>Genome sequence of Streptomyces sp. MUSC 93.</title>
        <authorList>
            <person name="Lee L.-H."/>
            <person name="Ser H.-L."/>
            <person name="Law J.W.-F."/>
        </authorList>
    </citation>
    <scope>NUCLEOTIDE SEQUENCE [LARGE SCALE GENOMIC DNA]</scope>
    <source>
        <strain evidence="4 5">MUSC 93</strain>
    </source>
</reference>
<dbReference type="Pfam" id="PF00583">
    <property type="entry name" value="Acetyltransf_1"/>
    <property type="match status" value="1"/>
</dbReference>
<dbReference type="SUPFAM" id="SSF55729">
    <property type="entry name" value="Acyl-CoA N-acyltransferases (Nat)"/>
    <property type="match status" value="1"/>
</dbReference>
<protein>
    <submittedName>
        <fullName evidence="4">GNAT family N-acetyltransferase</fullName>
    </submittedName>
</protein>
<organism evidence="4 5">
    <name type="scientific">Streptomyces colonosanans</name>
    <dbReference type="NCBI Taxonomy" id="1428652"/>
    <lineage>
        <taxon>Bacteria</taxon>
        <taxon>Bacillati</taxon>
        <taxon>Actinomycetota</taxon>
        <taxon>Actinomycetes</taxon>
        <taxon>Kitasatosporales</taxon>
        <taxon>Streptomycetaceae</taxon>
        <taxon>Streptomyces</taxon>
    </lineage>
</organism>
<feature type="domain" description="N-acetyltransferase" evidence="3">
    <location>
        <begin position="3"/>
        <end position="180"/>
    </location>
</feature>
<dbReference type="AlphaFoldDB" id="A0A1S2Q4W2"/>
<evidence type="ECO:0000313" key="5">
    <source>
        <dbReference type="Proteomes" id="UP000179935"/>
    </source>
</evidence>